<reference evidence="12" key="1">
    <citation type="submission" date="2019-08" db="EMBL/GenBank/DDBJ databases">
        <title>The genome of the North American firefly Photinus pyralis.</title>
        <authorList>
            <consortium name="Photinus pyralis genome working group"/>
            <person name="Fallon T.R."/>
            <person name="Sander Lower S.E."/>
            <person name="Weng J.-K."/>
        </authorList>
    </citation>
    <scope>NUCLEOTIDE SEQUENCE</scope>
    <source>
        <strain evidence="12">TRF0915ILg1</strain>
        <tissue evidence="12">Whole body</tissue>
    </source>
</reference>
<dbReference type="PROSITE" id="PS00674">
    <property type="entry name" value="AAA"/>
    <property type="match status" value="1"/>
</dbReference>
<dbReference type="OrthoDB" id="2187at2759"/>
<feature type="domain" description="AAA+ ATPase" evidence="11">
    <location>
        <begin position="542"/>
        <end position="680"/>
    </location>
</feature>
<proteinExistence type="inferred from homology"/>
<dbReference type="GO" id="GO:0005524">
    <property type="term" value="F:ATP binding"/>
    <property type="evidence" value="ECO:0007669"/>
    <property type="project" value="UniProtKB-KW"/>
</dbReference>
<dbReference type="Gene3D" id="3.40.50.300">
    <property type="entry name" value="P-loop containing nucleotide triphosphate hydrolases"/>
    <property type="match status" value="2"/>
</dbReference>
<dbReference type="GO" id="GO:0005829">
    <property type="term" value="C:cytosol"/>
    <property type="evidence" value="ECO:0007669"/>
    <property type="project" value="TreeGrafter"/>
</dbReference>
<evidence type="ECO:0000256" key="10">
    <source>
        <dbReference type="ARBA" id="ARBA00048778"/>
    </source>
</evidence>
<evidence type="ECO:0000256" key="3">
    <source>
        <dbReference type="ARBA" id="ARBA00022593"/>
    </source>
</evidence>
<dbReference type="InterPro" id="IPR027417">
    <property type="entry name" value="P-loop_NTPase"/>
</dbReference>
<evidence type="ECO:0000256" key="8">
    <source>
        <dbReference type="ARBA" id="ARBA00034811"/>
    </source>
</evidence>
<dbReference type="AlphaFoldDB" id="A0A8K0GJS2"/>
<dbReference type="Proteomes" id="UP000801492">
    <property type="component" value="Unassembled WGS sequence"/>
</dbReference>
<evidence type="ECO:0000256" key="6">
    <source>
        <dbReference type="ARBA" id="ARBA00022840"/>
    </source>
</evidence>
<comment type="catalytic activity">
    <reaction evidence="10">
        <text>ATP + H2O = ADP + phosphate + H(+)</text>
        <dbReference type="Rhea" id="RHEA:13065"/>
        <dbReference type="ChEBI" id="CHEBI:15377"/>
        <dbReference type="ChEBI" id="CHEBI:15378"/>
        <dbReference type="ChEBI" id="CHEBI:30616"/>
        <dbReference type="ChEBI" id="CHEBI:43474"/>
        <dbReference type="ChEBI" id="CHEBI:456216"/>
    </reaction>
    <physiologicalReaction direction="left-to-right" evidence="10">
        <dbReference type="Rhea" id="RHEA:13066"/>
    </physiologicalReaction>
</comment>
<protein>
    <recommendedName>
        <fullName evidence="8">Peroxisomal ATPase PEX6</fullName>
    </recommendedName>
    <alternativeName>
        <fullName evidence="9">Peroxin-6</fullName>
    </alternativeName>
</protein>
<name>A0A8K0GJS2_IGNLU</name>
<keyword evidence="5" id="KW-0378">Hydrolase</keyword>
<organism evidence="12 13">
    <name type="scientific">Ignelater luminosus</name>
    <name type="common">Cucubano</name>
    <name type="synonym">Pyrophorus luminosus</name>
    <dbReference type="NCBI Taxonomy" id="2038154"/>
    <lineage>
        <taxon>Eukaryota</taxon>
        <taxon>Metazoa</taxon>
        <taxon>Ecdysozoa</taxon>
        <taxon>Arthropoda</taxon>
        <taxon>Hexapoda</taxon>
        <taxon>Insecta</taxon>
        <taxon>Pterygota</taxon>
        <taxon>Neoptera</taxon>
        <taxon>Endopterygota</taxon>
        <taxon>Coleoptera</taxon>
        <taxon>Polyphaga</taxon>
        <taxon>Elateriformia</taxon>
        <taxon>Elateroidea</taxon>
        <taxon>Elateridae</taxon>
        <taxon>Agrypninae</taxon>
        <taxon>Pyrophorini</taxon>
        <taxon>Ignelater</taxon>
    </lineage>
</organism>
<dbReference type="InterPro" id="IPR003960">
    <property type="entry name" value="ATPase_AAA_CS"/>
</dbReference>
<evidence type="ECO:0000256" key="2">
    <source>
        <dbReference type="ARBA" id="ARBA00006914"/>
    </source>
</evidence>
<dbReference type="EMBL" id="VTPC01000808">
    <property type="protein sequence ID" value="KAF2904257.1"/>
    <property type="molecule type" value="Genomic_DNA"/>
</dbReference>
<keyword evidence="4" id="KW-0547">Nucleotide-binding</keyword>
<evidence type="ECO:0000313" key="13">
    <source>
        <dbReference type="Proteomes" id="UP000801492"/>
    </source>
</evidence>
<dbReference type="GO" id="GO:0016887">
    <property type="term" value="F:ATP hydrolysis activity"/>
    <property type="evidence" value="ECO:0007669"/>
    <property type="project" value="InterPro"/>
</dbReference>
<keyword evidence="7" id="KW-0472">Membrane</keyword>
<dbReference type="CDD" id="cd19527">
    <property type="entry name" value="RecA-like_PEX6_r2"/>
    <property type="match status" value="1"/>
</dbReference>
<accession>A0A8K0GJS2</accession>
<evidence type="ECO:0000256" key="4">
    <source>
        <dbReference type="ARBA" id="ARBA00022741"/>
    </source>
</evidence>
<dbReference type="SUPFAM" id="SSF52540">
    <property type="entry name" value="P-loop containing nucleoside triphosphate hydrolases"/>
    <property type="match status" value="2"/>
</dbReference>
<dbReference type="Pfam" id="PF00004">
    <property type="entry name" value="AAA"/>
    <property type="match status" value="2"/>
</dbReference>
<comment type="similarity">
    <text evidence="2">Belongs to the AAA ATPase family.</text>
</comment>
<keyword evidence="3" id="KW-0962">Peroxisome biogenesis</keyword>
<dbReference type="PANTHER" id="PTHR23077">
    <property type="entry name" value="AAA-FAMILY ATPASE"/>
    <property type="match status" value="1"/>
</dbReference>
<dbReference type="InterPro" id="IPR050168">
    <property type="entry name" value="AAA_ATPase_domain"/>
</dbReference>
<dbReference type="InterPro" id="IPR003959">
    <property type="entry name" value="ATPase_AAA_core"/>
</dbReference>
<dbReference type="SMART" id="SM00382">
    <property type="entry name" value="AAA"/>
    <property type="match status" value="2"/>
</dbReference>
<evidence type="ECO:0000256" key="5">
    <source>
        <dbReference type="ARBA" id="ARBA00022801"/>
    </source>
</evidence>
<evidence type="ECO:0000256" key="1">
    <source>
        <dbReference type="ARBA" id="ARBA00004370"/>
    </source>
</evidence>
<evidence type="ECO:0000313" key="12">
    <source>
        <dbReference type="EMBL" id="KAF2904257.1"/>
    </source>
</evidence>
<dbReference type="FunFam" id="3.40.50.300:FF:000109">
    <property type="entry name" value="Peroxisomal biogenesis factor 6"/>
    <property type="match status" value="1"/>
</dbReference>
<comment type="subcellular location">
    <subcellularLocation>
        <location evidence="1">Membrane</location>
    </subcellularLocation>
</comment>
<dbReference type="InterPro" id="IPR003593">
    <property type="entry name" value="AAA+_ATPase"/>
</dbReference>
<dbReference type="GO" id="GO:0016558">
    <property type="term" value="P:protein import into peroxisome matrix"/>
    <property type="evidence" value="ECO:0007669"/>
    <property type="project" value="TreeGrafter"/>
</dbReference>
<evidence type="ECO:0000256" key="9">
    <source>
        <dbReference type="ARBA" id="ARBA00034920"/>
    </source>
</evidence>
<evidence type="ECO:0000259" key="11">
    <source>
        <dbReference type="SMART" id="SM00382"/>
    </source>
</evidence>
<keyword evidence="13" id="KW-1185">Reference proteome</keyword>
<dbReference type="PANTHER" id="PTHR23077:SF9">
    <property type="entry name" value="PEROXISOMAL ATPASE PEX6"/>
    <property type="match status" value="1"/>
</dbReference>
<keyword evidence="6" id="KW-0067">ATP-binding</keyword>
<evidence type="ECO:0000256" key="7">
    <source>
        <dbReference type="ARBA" id="ARBA00023136"/>
    </source>
</evidence>
<dbReference type="Gene3D" id="1.10.8.60">
    <property type="match status" value="2"/>
</dbReference>
<dbReference type="GO" id="GO:0005778">
    <property type="term" value="C:peroxisomal membrane"/>
    <property type="evidence" value="ECO:0007669"/>
    <property type="project" value="TreeGrafter"/>
</dbReference>
<dbReference type="InterPro" id="IPR047533">
    <property type="entry name" value="RecA-like_PEX6_r2"/>
</dbReference>
<feature type="domain" description="AAA+ ATPase" evidence="11">
    <location>
        <begin position="292"/>
        <end position="424"/>
    </location>
</feature>
<comment type="caution">
    <text evidence="12">The sequence shown here is derived from an EMBL/GenBank/DDBJ whole genome shotgun (WGS) entry which is preliminary data.</text>
</comment>
<sequence>MEKQDLTKSVKVLIYVSFLRFPKYSPYFFPFCMLIIYNRIRKNQKLFNIVSVPSELIRKVIEDYHLTFCDDENNTILINKNYSNGYFVKIIYRSCVKRIVYAVETSNHKVNNESAIVMSDTLKHNLGNIEDVKLSFVQPNEIYFATEIDLSLVNTNYDISNAVIDAVIKNYFKTPKFVCRNDLIVINFQKYAPEFFYTSTKYRNVKYVYFKCNKIISKHSKVNTFLCMIGETTVKQSANVQSYIAPTVKDMCSFKEEDFYNLISKCRDGLEDYKEEIERAVKPFLRKHKLDLKPTFLLQGNKGAGKSLIVSSLASKLGLHLYETASGDITSSTYAQTETKLRNIFFKTRLCTPCILTIKNFENFGKNNEGEYDERIMSFFRTELDSLFQNNSFPLILICVSNSKEIPSELTRAFLEIFTIKSPDDNQRVQMLNWILKSRNLENCANLTEIAQKTHGFLFEDFKALIYHAQKDSSDNCLLNKDNFDHALDIMQLNYNQSIGAPKIPQVQWSDVGGLNDVKQEIIRTINLPLRHPEILKTTGLKRSGILLYGPPGTGKTLIAKAVATECNLCFLSVKGPELLNMYVGQSEQNVREVFEKAREASPCIIFFDELDSLAPNRGVSGDSGGVMDRVVSQLLAEMDGLNQTATIFIIGATNRPDLIDPALLRPGRFDKLLYVGPCTDAESKLSVLKALTRKFKLDEDMNLKEIIKMCPKNITGADFYGLCSNAWMSSVRQLIENNENEKLQNLTQEDVIVTMDDFKVSLKSLKPSIRNEDLVYFENLQRQFSTNENKIKTKNLNK</sequence>
<gene>
    <name evidence="12" type="ORF">ILUMI_01922</name>
</gene>